<keyword evidence="3" id="KW-1185">Reference proteome</keyword>
<dbReference type="Pfam" id="PF01323">
    <property type="entry name" value="DSBA"/>
    <property type="match status" value="1"/>
</dbReference>
<evidence type="ECO:0000259" key="1">
    <source>
        <dbReference type="Pfam" id="PF01323"/>
    </source>
</evidence>
<sequence>MNKPVRIDFVSDVACPWCAIGFTTLETALSTVQTPVEVYLQPFELNPDMPEGGQDAIEYLAAKFGISADQVRINQQRIYDRAAQVGFRFHPEGRKRVYNTFHCHRLLHWATTEIGLQAAWALKRELLAAYFTRADDMDNTQTLLDCVKAAGLNPDRAAQVLADDEFRREVRAAQTRYKMLGIQGVPAFILNDKFLVEGAQPVENLIAAIEAAAKRAEQDAQADSGQSSIAQN</sequence>
<dbReference type="PANTHER" id="PTHR13887:SF41">
    <property type="entry name" value="THIOREDOXIN SUPERFAMILY PROTEIN"/>
    <property type="match status" value="1"/>
</dbReference>
<feature type="domain" description="DSBA-like thioredoxin" evidence="1">
    <location>
        <begin position="7"/>
        <end position="209"/>
    </location>
</feature>
<dbReference type="SUPFAM" id="SSF52833">
    <property type="entry name" value="Thioredoxin-like"/>
    <property type="match status" value="1"/>
</dbReference>
<dbReference type="InterPro" id="IPR001853">
    <property type="entry name" value="DSBA-like_thioredoxin_dom"/>
</dbReference>
<dbReference type="Gene3D" id="3.40.30.10">
    <property type="entry name" value="Glutaredoxin"/>
    <property type="match status" value="1"/>
</dbReference>
<reference evidence="2 3" key="1">
    <citation type="submission" date="2020-11" db="EMBL/GenBank/DDBJ databases">
        <title>Algicoccus daihaiensis sp.nov., isolated from Daihai Lake in Inner Mongolia.</title>
        <authorList>
            <person name="Kai J."/>
        </authorList>
    </citation>
    <scope>NUCLEOTIDE SEQUENCE [LARGE SCALE GENOMIC DNA]</scope>
    <source>
        <strain evidence="3">f23</strain>
    </source>
</reference>
<dbReference type="InterPro" id="IPR036249">
    <property type="entry name" value="Thioredoxin-like_sf"/>
</dbReference>
<organism evidence="2 3">
    <name type="scientific">Orrella daihaiensis</name>
    <dbReference type="NCBI Taxonomy" id="2782176"/>
    <lineage>
        <taxon>Bacteria</taxon>
        <taxon>Pseudomonadati</taxon>
        <taxon>Pseudomonadota</taxon>
        <taxon>Betaproteobacteria</taxon>
        <taxon>Burkholderiales</taxon>
        <taxon>Alcaligenaceae</taxon>
        <taxon>Orrella</taxon>
    </lineage>
</organism>
<protein>
    <submittedName>
        <fullName evidence="2">DsbA family oxidoreductase</fullName>
    </submittedName>
</protein>
<dbReference type="PANTHER" id="PTHR13887">
    <property type="entry name" value="GLUTATHIONE S-TRANSFERASE KAPPA"/>
    <property type="match status" value="1"/>
</dbReference>
<dbReference type="Proteomes" id="UP000831607">
    <property type="component" value="Chromosome"/>
</dbReference>
<evidence type="ECO:0000313" key="2">
    <source>
        <dbReference type="EMBL" id="UOD49971.1"/>
    </source>
</evidence>
<dbReference type="EMBL" id="CP063982">
    <property type="protein sequence ID" value="UOD49971.1"/>
    <property type="molecule type" value="Genomic_DNA"/>
</dbReference>
<dbReference type="CDD" id="cd03024">
    <property type="entry name" value="DsbA_FrnE"/>
    <property type="match status" value="1"/>
</dbReference>
<evidence type="ECO:0000313" key="3">
    <source>
        <dbReference type="Proteomes" id="UP000831607"/>
    </source>
</evidence>
<proteinExistence type="predicted"/>
<dbReference type="RefSeq" id="WP_243478366.1">
    <property type="nucleotide sequence ID" value="NZ_CP063982.1"/>
</dbReference>
<gene>
    <name evidence="2" type="ORF">DHf2319_11100</name>
</gene>
<accession>A0ABY4AI60</accession>
<name>A0ABY4AI60_9BURK</name>